<comment type="caution">
    <text evidence="2">The sequence shown here is derived from an EMBL/GenBank/DDBJ whole genome shotgun (WGS) entry which is preliminary data.</text>
</comment>
<organism evidence="2 3">
    <name type="scientific">Streblomastix strix</name>
    <dbReference type="NCBI Taxonomy" id="222440"/>
    <lineage>
        <taxon>Eukaryota</taxon>
        <taxon>Metamonada</taxon>
        <taxon>Preaxostyla</taxon>
        <taxon>Oxymonadida</taxon>
        <taxon>Streblomastigidae</taxon>
        <taxon>Streblomastix</taxon>
    </lineage>
</organism>
<evidence type="ECO:0000313" key="3">
    <source>
        <dbReference type="Proteomes" id="UP000324800"/>
    </source>
</evidence>
<dbReference type="InterPro" id="IPR007858">
    <property type="entry name" value="Dpy-30_motif"/>
</dbReference>
<accession>A0A5J4UMF2</accession>
<dbReference type="AlphaFoldDB" id="A0A5J4UMF2"/>
<sequence length="96" mass="10634">MSCLTRALQEIAKIHPEDPIDYLAEYCFKQIRLSSAQAETGQQSISGQAGPQKTKQIIVPGEEAKQAELKPQTLAQIQARIQSKEALEKRKIGSQN</sequence>
<reference evidence="2 3" key="1">
    <citation type="submission" date="2019-03" db="EMBL/GenBank/DDBJ databases">
        <title>Single cell metagenomics reveals metabolic interactions within the superorganism composed of flagellate Streblomastix strix and complex community of Bacteroidetes bacteria on its surface.</title>
        <authorList>
            <person name="Treitli S.C."/>
            <person name="Kolisko M."/>
            <person name="Husnik F."/>
            <person name="Keeling P."/>
            <person name="Hampl V."/>
        </authorList>
    </citation>
    <scope>NUCLEOTIDE SEQUENCE [LARGE SCALE GENOMIC DNA]</scope>
    <source>
        <strain evidence="2">ST1C</strain>
    </source>
</reference>
<dbReference type="Pfam" id="PF05186">
    <property type="entry name" value="Dpy-30"/>
    <property type="match status" value="1"/>
</dbReference>
<dbReference type="EMBL" id="SNRW01014426">
    <property type="protein sequence ID" value="KAA6371473.1"/>
    <property type="molecule type" value="Genomic_DNA"/>
</dbReference>
<dbReference type="InterPro" id="IPR047499">
    <property type="entry name" value="DD_AK7"/>
</dbReference>
<proteinExistence type="predicted"/>
<name>A0A5J4UMF2_9EUKA</name>
<dbReference type="CDD" id="cd22967">
    <property type="entry name" value="DD_AK7"/>
    <property type="match status" value="1"/>
</dbReference>
<feature type="region of interest" description="Disordered" evidence="1">
    <location>
        <begin position="39"/>
        <end position="63"/>
    </location>
</feature>
<evidence type="ECO:0000313" key="2">
    <source>
        <dbReference type="EMBL" id="KAA6371473.1"/>
    </source>
</evidence>
<dbReference type="Proteomes" id="UP000324800">
    <property type="component" value="Unassembled WGS sequence"/>
</dbReference>
<protein>
    <recommendedName>
        <fullName evidence="4">RIIa domain-containing protein</fullName>
    </recommendedName>
</protein>
<evidence type="ECO:0008006" key="4">
    <source>
        <dbReference type="Google" id="ProtNLM"/>
    </source>
</evidence>
<dbReference type="Gene3D" id="1.20.890.10">
    <property type="entry name" value="cAMP-dependent protein kinase regulatory subunit, dimerization-anchoring domain"/>
    <property type="match status" value="1"/>
</dbReference>
<gene>
    <name evidence="2" type="ORF">EZS28_033000</name>
</gene>
<feature type="compositionally biased region" description="Polar residues" evidence="1">
    <location>
        <begin position="39"/>
        <end position="55"/>
    </location>
</feature>
<evidence type="ECO:0000256" key="1">
    <source>
        <dbReference type="SAM" id="MobiDB-lite"/>
    </source>
</evidence>
<dbReference type="OrthoDB" id="10262413at2759"/>